<dbReference type="Gene3D" id="3.30.565.10">
    <property type="entry name" value="Histidine kinase-like ATPase, C-terminal domain"/>
    <property type="match status" value="1"/>
</dbReference>
<reference evidence="4 5" key="1">
    <citation type="submission" date="2019-06" db="EMBL/GenBank/DDBJ databases">
        <title>Sequencing the genomes of 1000 actinobacteria strains.</title>
        <authorList>
            <person name="Klenk H.-P."/>
        </authorList>
    </citation>
    <scope>NUCLEOTIDE SEQUENCE [LARGE SCALE GENOMIC DNA]</scope>
    <source>
        <strain evidence="4 5">DSM 44826</strain>
    </source>
</reference>
<name>A0A561UP79_9ACTN</name>
<dbReference type="GO" id="GO:0004674">
    <property type="term" value="F:protein serine/threonine kinase activity"/>
    <property type="evidence" value="ECO:0007669"/>
    <property type="project" value="UniProtKB-KW"/>
</dbReference>
<dbReference type="InterPro" id="IPR050267">
    <property type="entry name" value="Anti-sigma-factor_SerPK"/>
</dbReference>
<dbReference type="Pfam" id="PF13581">
    <property type="entry name" value="HATPase_c_2"/>
    <property type="match status" value="1"/>
</dbReference>
<dbReference type="AlphaFoldDB" id="A0A561UP79"/>
<dbReference type="Proteomes" id="UP000317940">
    <property type="component" value="Unassembled WGS sequence"/>
</dbReference>
<feature type="compositionally biased region" description="Polar residues" evidence="2">
    <location>
        <begin position="1"/>
        <end position="11"/>
    </location>
</feature>
<feature type="domain" description="Histidine kinase/HSP90-like ATPase" evidence="3">
    <location>
        <begin position="24"/>
        <end position="121"/>
    </location>
</feature>
<keyword evidence="1" id="KW-0808">Transferase</keyword>
<dbReference type="InterPro" id="IPR003594">
    <property type="entry name" value="HATPase_dom"/>
</dbReference>
<keyword evidence="5" id="KW-1185">Reference proteome</keyword>
<dbReference type="OrthoDB" id="3867457at2"/>
<keyword evidence="1" id="KW-0723">Serine/threonine-protein kinase</keyword>
<feature type="region of interest" description="Disordered" evidence="2">
    <location>
        <begin position="1"/>
        <end position="22"/>
    </location>
</feature>
<dbReference type="PANTHER" id="PTHR35526">
    <property type="entry name" value="ANTI-SIGMA-F FACTOR RSBW-RELATED"/>
    <property type="match status" value="1"/>
</dbReference>
<gene>
    <name evidence="4" type="ORF">FHX73_115037</name>
</gene>
<dbReference type="RefSeq" id="WP_145907159.1">
    <property type="nucleotide sequence ID" value="NZ_BAAAMZ010000038.1"/>
</dbReference>
<organism evidence="4 5">
    <name type="scientific">Kitasatospora viridis</name>
    <dbReference type="NCBI Taxonomy" id="281105"/>
    <lineage>
        <taxon>Bacteria</taxon>
        <taxon>Bacillati</taxon>
        <taxon>Actinomycetota</taxon>
        <taxon>Actinomycetes</taxon>
        <taxon>Kitasatosporales</taxon>
        <taxon>Streptomycetaceae</taxon>
        <taxon>Kitasatospora</taxon>
    </lineage>
</organism>
<dbReference type="PANTHER" id="PTHR35526:SF3">
    <property type="entry name" value="ANTI-SIGMA-F FACTOR RSBW"/>
    <property type="match status" value="1"/>
</dbReference>
<protein>
    <submittedName>
        <fullName evidence="4">Anti-sigma regulatory factor (Ser/Thr protein kinase)</fullName>
    </submittedName>
</protein>
<evidence type="ECO:0000313" key="5">
    <source>
        <dbReference type="Proteomes" id="UP000317940"/>
    </source>
</evidence>
<dbReference type="SUPFAM" id="SSF55874">
    <property type="entry name" value="ATPase domain of HSP90 chaperone/DNA topoisomerase II/histidine kinase"/>
    <property type="match status" value="1"/>
</dbReference>
<evidence type="ECO:0000313" key="4">
    <source>
        <dbReference type="EMBL" id="TWG01150.1"/>
    </source>
</evidence>
<sequence length="144" mass="15425">MPDATISTPSPTAKGHCWLPNSERSPRMARKVLRDLLESVAGGERYADIGELLISELVTNAVLHGTETGKLIKLVLEVTPGQLLIAVEDASDAPPKLCIASDGVRGRGLLLVAKLSKDWGWGPREGIGKRVWCICTPGPVPLPR</sequence>
<dbReference type="InterPro" id="IPR036890">
    <property type="entry name" value="HATPase_C_sf"/>
</dbReference>
<comment type="caution">
    <text evidence="4">The sequence shown here is derived from an EMBL/GenBank/DDBJ whole genome shotgun (WGS) entry which is preliminary data.</text>
</comment>
<evidence type="ECO:0000256" key="1">
    <source>
        <dbReference type="ARBA" id="ARBA00022527"/>
    </source>
</evidence>
<evidence type="ECO:0000259" key="3">
    <source>
        <dbReference type="Pfam" id="PF13581"/>
    </source>
</evidence>
<evidence type="ECO:0000256" key="2">
    <source>
        <dbReference type="SAM" id="MobiDB-lite"/>
    </source>
</evidence>
<dbReference type="EMBL" id="VIWT01000001">
    <property type="protein sequence ID" value="TWG01150.1"/>
    <property type="molecule type" value="Genomic_DNA"/>
</dbReference>
<accession>A0A561UP79</accession>
<keyword evidence="1" id="KW-0418">Kinase</keyword>
<proteinExistence type="predicted"/>
<dbReference type="CDD" id="cd16936">
    <property type="entry name" value="HATPase_RsbW-like"/>
    <property type="match status" value="1"/>
</dbReference>